<gene>
    <name evidence="3" type="ORF">E4665_10585</name>
</gene>
<dbReference type="OrthoDB" id="9811006at2"/>
<feature type="domain" description="Lipid/polyisoprenoid-binding YceI-like" evidence="2">
    <location>
        <begin position="3"/>
        <end position="171"/>
    </location>
</feature>
<evidence type="ECO:0000256" key="1">
    <source>
        <dbReference type="ARBA" id="ARBA00008812"/>
    </source>
</evidence>
<reference evidence="3 4" key="1">
    <citation type="journal article" date="2015" name="Int. J. Syst. Evol. Microbiol.">
        <title>Sporolactobacillus shoreae sp. nov. and Sporolactobacillus spathodeae sp. nov., two spore-forming lactic acid bacteria isolated from tree barks in Thailand.</title>
        <authorList>
            <person name="Thamacharoensuk T."/>
            <person name="Kitahara M."/>
            <person name="Ohkuma M."/>
            <person name="Thongchul N."/>
            <person name="Tanasupawat S."/>
        </authorList>
    </citation>
    <scope>NUCLEOTIDE SEQUENCE [LARGE SCALE GENOMIC DNA]</scope>
    <source>
        <strain evidence="3 4">BK92</strain>
    </source>
</reference>
<dbReference type="Gene3D" id="2.40.128.110">
    <property type="entry name" value="Lipid/polyisoprenoid-binding, YceI-like"/>
    <property type="match status" value="1"/>
</dbReference>
<comment type="caution">
    <text evidence="3">The sequence shown here is derived from an EMBL/GenBank/DDBJ whole genome shotgun (WGS) entry which is preliminary data.</text>
</comment>
<comment type="similarity">
    <text evidence="1">Belongs to the UPF0312 family.</text>
</comment>
<keyword evidence="4" id="KW-1185">Reference proteome</keyword>
<dbReference type="PANTHER" id="PTHR34406">
    <property type="entry name" value="PROTEIN YCEI"/>
    <property type="match status" value="1"/>
</dbReference>
<evidence type="ECO:0000313" key="3">
    <source>
        <dbReference type="EMBL" id="TGA97836.1"/>
    </source>
</evidence>
<dbReference type="Proteomes" id="UP000298347">
    <property type="component" value="Unassembled WGS sequence"/>
</dbReference>
<accession>A0A4Z0GNS0</accession>
<dbReference type="InterPro" id="IPR036761">
    <property type="entry name" value="TTHA0802/YceI-like_sf"/>
</dbReference>
<evidence type="ECO:0000313" key="4">
    <source>
        <dbReference type="Proteomes" id="UP000298347"/>
    </source>
</evidence>
<dbReference type="PANTHER" id="PTHR34406:SF1">
    <property type="entry name" value="PROTEIN YCEI"/>
    <property type="match status" value="1"/>
</dbReference>
<protein>
    <submittedName>
        <fullName evidence="3">Polyisoprenoid-binding protein</fullName>
    </submittedName>
</protein>
<proteinExistence type="inferred from homology"/>
<dbReference type="AlphaFoldDB" id="A0A4Z0GNS0"/>
<name>A0A4Z0GNS0_9BACL</name>
<dbReference type="SMART" id="SM00867">
    <property type="entry name" value="YceI"/>
    <property type="match status" value="1"/>
</dbReference>
<dbReference type="RefSeq" id="WP_135348768.1">
    <property type="nucleotide sequence ID" value="NZ_SRJD01000011.1"/>
</dbReference>
<dbReference type="InterPro" id="IPR007372">
    <property type="entry name" value="Lipid/polyisoprenoid-bd_YceI"/>
</dbReference>
<evidence type="ECO:0000259" key="2">
    <source>
        <dbReference type="SMART" id="SM00867"/>
    </source>
</evidence>
<dbReference type="Pfam" id="PF04264">
    <property type="entry name" value="YceI"/>
    <property type="match status" value="1"/>
</dbReference>
<dbReference type="SUPFAM" id="SSF101874">
    <property type="entry name" value="YceI-like"/>
    <property type="match status" value="1"/>
</dbReference>
<sequence length="176" mass="18872">MANWTIDTAHTETAFAVKHMGLSNVRGNFETTKGTVTTDESGKITAIDAIIEVGSITTRNGDRDNHLKSADFFDAEKFPEVHFVSTSVTSEDGEDYAIEGELTIKGITKPISFDAEVGAPIDDPYGLKRSGASLSFSIDRRDFGLTWSQALANGSLVVGNKIKITVDAEITQSPAA</sequence>
<organism evidence="3 4">
    <name type="scientific">Sporolactobacillus shoreae</name>
    <dbReference type="NCBI Taxonomy" id="1465501"/>
    <lineage>
        <taxon>Bacteria</taxon>
        <taxon>Bacillati</taxon>
        <taxon>Bacillota</taxon>
        <taxon>Bacilli</taxon>
        <taxon>Bacillales</taxon>
        <taxon>Sporolactobacillaceae</taxon>
        <taxon>Sporolactobacillus</taxon>
    </lineage>
</organism>
<dbReference type="EMBL" id="SRJD01000011">
    <property type="protein sequence ID" value="TGA97836.1"/>
    <property type="molecule type" value="Genomic_DNA"/>
</dbReference>